<comment type="caution">
    <text evidence="1">The sequence shown here is derived from an EMBL/GenBank/DDBJ whole genome shotgun (WGS) entry which is preliminary data.</text>
</comment>
<reference evidence="1 2" key="1">
    <citation type="submission" date="2019-07" db="EMBL/GenBank/DDBJ databases">
        <title>Whole genome shotgun sequence of Thiobacillus plumbophilus NBRC 107929.</title>
        <authorList>
            <person name="Hosoyama A."/>
            <person name="Uohara A."/>
            <person name="Ohji S."/>
            <person name="Ichikawa N."/>
        </authorList>
    </citation>
    <scope>NUCLEOTIDE SEQUENCE [LARGE SCALE GENOMIC DNA]</scope>
    <source>
        <strain evidence="1 2">NBRC 107929</strain>
    </source>
</reference>
<dbReference type="OrthoDB" id="5947370at2"/>
<keyword evidence="2" id="KW-1185">Reference proteome</keyword>
<sequence length="282" mass="30742">MKRLPIVSAVERMAERKGVKLLMLGKSGIGKTSRLKDLDPATTLFLDIEAGDLAVADWPGDTIRPASWPESRDFFVFLAGPDKSLPPESAFSQAHYDHVIEKFGDATQLGRYQTFFLDSITQLSRQCFAWCKTQPGAVSDRSGKPDLRAAYGLLGQEMIGALTHLQHARGKNVVFVAILDERLDDFNRKVFVPQIEGSKTSLELPGIVDEVVTLAEIKAEDGSSYRAFITHTVNPYGFPAKDRSGRLDLLEPPHLGALIAKCAGAVPALASAANPAHIESQE</sequence>
<dbReference type="EMBL" id="BKAD01000019">
    <property type="protein sequence ID" value="GEP30857.1"/>
    <property type="molecule type" value="Genomic_DNA"/>
</dbReference>
<accession>A0A512L8R2</accession>
<dbReference type="Proteomes" id="UP000321337">
    <property type="component" value="Unassembled WGS sequence"/>
</dbReference>
<evidence type="ECO:0000313" key="1">
    <source>
        <dbReference type="EMBL" id="GEP30857.1"/>
    </source>
</evidence>
<dbReference type="AlphaFoldDB" id="A0A512L8R2"/>
<proteinExistence type="predicted"/>
<gene>
    <name evidence="1" type="ORF">TPL01_19950</name>
</gene>
<evidence type="ECO:0008006" key="3">
    <source>
        <dbReference type="Google" id="ProtNLM"/>
    </source>
</evidence>
<dbReference type="Pfam" id="PF13479">
    <property type="entry name" value="AAA_24"/>
    <property type="match status" value="1"/>
</dbReference>
<protein>
    <recommendedName>
        <fullName evidence="3">ATP-binding protein</fullName>
    </recommendedName>
</protein>
<name>A0A512L8R2_9PROT</name>
<evidence type="ECO:0000313" key="2">
    <source>
        <dbReference type="Proteomes" id="UP000321337"/>
    </source>
</evidence>
<organism evidence="1 2">
    <name type="scientific">Sulfuriferula plumbiphila</name>
    <dbReference type="NCBI Taxonomy" id="171865"/>
    <lineage>
        <taxon>Bacteria</taxon>
        <taxon>Pseudomonadati</taxon>
        <taxon>Pseudomonadota</taxon>
        <taxon>Betaproteobacteria</taxon>
        <taxon>Nitrosomonadales</taxon>
        <taxon>Sulfuricellaceae</taxon>
        <taxon>Sulfuriferula</taxon>
    </lineage>
</organism>
<dbReference type="RefSeq" id="WP_024973178.1">
    <property type="nucleotide sequence ID" value="NZ_AP021884.1"/>
</dbReference>